<dbReference type="Proteomes" id="UP000250266">
    <property type="component" value="Unassembled WGS sequence"/>
</dbReference>
<sequence>MQSGDFLRVRHIIRNLETDEVLLRGHRLRRTSTQNPKDLGLGQYFGRRLNEVALLLRVNEDDPRPAIVQGMVDIKVSEVVRKRELVITNRAFPSSSFRGQLYQPSPRSAKTLKEHIFWNGRLVCRYVLISSWENAVSRLAKKSYCGEARRIYAAEADLGYTTSNGGRDSEGSFDLQYSETISETSRRGKMRARPPSLELLDKGQNPQKIPRFGPSTNKAKYTFFDAFHGAGGASRGAHVAGFDVRWGFDNSEYPCEAWRVNFPKGKSFKMNAEDFPPPSFNPLCHKIDCLHMSPPCKMWSRAKTRTGPNDEANYDSLFTVERLLQQIKPRLATMEQTDGLLLNHPIQFRLLINSILRSGYKVRWKIMDLSRHGVPQRRKRLIFLMAAEGMPLPPFPKATHGPPESGLKRLVSVWDALEPLRTNPRRWDLYHQPESKKLLNLIPYDPRREMLRKCITCSGGQNYHYSGKRDFTVREYSLLQGFPIFHEFAGSNGDALIQVGNAVPPTAGAAIYTEVIKTLKAFDQGYLGPDDELLVPIPEDLFELPDYLQSPGRCAPTLKDEPKSKTLARRFATPIPTRQSGETSLYTRGGYDIASDTGTRTKCVTDPRGVRLLQNQYEVINLTD</sequence>
<evidence type="ECO:0000256" key="1">
    <source>
        <dbReference type="ARBA" id="ARBA00011975"/>
    </source>
</evidence>
<evidence type="ECO:0000256" key="2">
    <source>
        <dbReference type="ARBA" id="ARBA00022603"/>
    </source>
</evidence>
<proteinExistence type="inferred from homology"/>
<keyword evidence="8" id="KW-1185">Reference proteome</keyword>
<organism evidence="7 8">
    <name type="scientific">Lepidopterella palustris CBS 459.81</name>
    <dbReference type="NCBI Taxonomy" id="1314670"/>
    <lineage>
        <taxon>Eukaryota</taxon>
        <taxon>Fungi</taxon>
        <taxon>Dikarya</taxon>
        <taxon>Ascomycota</taxon>
        <taxon>Pezizomycotina</taxon>
        <taxon>Dothideomycetes</taxon>
        <taxon>Pleosporomycetidae</taxon>
        <taxon>Mytilinidiales</taxon>
        <taxon>Argynnaceae</taxon>
        <taxon>Lepidopterella</taxon>
    </lineage>
</organism>
<reference evidence="7 8" key="1">
    <citation type="journal article" date="2016" name="Nat. Commun.">
        <title>Ectomycorrhizal ecology is imprinted in the genome of the dominant symbiotic fungus Cenococcum geophilum.</title>
        <authorList>
            <consortium name="DOE Joint Genome Institute"/>
            <person name="Peter M."/>
            <person name="Kohler A."/>
            <person name="Ohm R.A."/>
            <person name="Kuo A."/>
            <person name="Krutzmann J."/>
            <person name="Morin E."/>
            <person name="Arend M."/>
            <person name="Barry K.W."/>
            <person name="Binder M."/>
            <person name="Choi C."/>
            <person name="Clum A."/>
            <person name="Copeland A."/>
            <person name="Grisel N."/>
            <person name="Haridas S."/>
            <person name="Kipfer T."/>
            <person name="LaButti K."/>
            <person name="Lindquist E."/>
            <person name="Lipzen A."/>
            <person name="Maire R."/>
            <person name="Meier B."/>
            <person name="Mihaltcheva S."/>
            <person name="Molinier V."/>
            <person name="Murat C."/>
            <person name="Poggeler S."/>
            <person name="Quandt C.A."/>
            <person name="Sperisen C."/>
            <person name="Tritt A."/>
            <person name="Tisserant E."/>
            <person name="Crous P.W."/>
            <person name="Henrissat B."/>
            <person name="Nehls U."/>
            <person name="Egli S."/>
            <person name="Spatafora J.W."/>
            <person name="Grigoriev I.V."/>
            <person name="Martin F.M."/>
        </authorList>
    </citation>
    <scope>NUCLEOTIDE SEQUENCE [LARGE SCALE GENOMIC DNA]</scope>
    <source>
        <strain evidence="7 8">CBS 459.81</strain>
    </source>
</reference>
<dbReference type="PANTHER" id="PTHR10629">
    <property type="entry name" value="CYTOSINE-SPECIFIC METHYLTRANSFERASE"/>
    <property type="match status" value="1"/>
</dbReference>
<keyword evidence="4 5" id="KW-0949">S-adenosyl-L-methionine</keyword>
<dbReference type="GO" id="GO:0005634">
    <property type="term" value="C:nucleus"/>
    <property type="evidence" value="ECO:0007669"/>
    <property type="project" value="TreeGrafter"/>
</dbReference>
<name>A0A8E2EK21_9PEZI</name>
<evidence type="ECO:0000256" key="4">
    <source>
        <dbReference type="ARBA" id="ARBA00022691"/>
    </source>
</evidence>
<dbReference type="Gene3D" id="3.90.120.10">
    <property type="entry name" value="DNA Methylase, subunit A, domain 2"/>
    <property type="match status" value="1"/>
</dbReference>
<dbReference type="GO" id="GO:0003886">
    <property type="term" value="F:DNA (cytosine-5-)-methyltransferase activity"/>
    <property type="evidence" value="ECO:0007669"/>
    <property type="project" value="UniProtKB-EC"/>
</dbReference>
<dbReference type="InterPro" id="IPR050390">
    <property type="entry name" value="C5-Methyltransferase"/>
</dbReference>
<keyword evidence="3 5" id="KW-0808">Transferase</keyword>
<dbReference type="Gene3D" id="3.40.50.150">
    <property type="entry name" value="Vaccinia Virus protein VP39"/>
    <property type="match status" value="1"/>
</dbReference>
<keyword evidence="2 5" id="KW-0489">Methyltransferase</keyword>
<comment type="similarity">
    <text evidence="5">Belongs to the class I-like SAM-binding methyltransferase superfamily. C5-methyltransferase family.</text>
</comment>
<dbReference type="InterPro" id="IPR029063">
    <property type="entry name" value="SAM-dependent_MTases_sf"/>
</dbReference>
<dbReference type="EC" id="2.1.1.37" evidence="1"/>
<feature type="active site" evidence="5">
    <location>
        <position position="296"/>
    </location>
</feature>
<evidence type="ECO:0000256" key="5">
    <source>
        <dbReference type="PROSITE-ProRule" id="PRU01016"/>
    </source>
</evidence>
<dbReference type="SUPFAM" id="SSF53335">
    <property type="entry name" value="S-adenosyl-L-methionine-dependent methyltransferases"/>
    <property type="match status" value="1"/>
</dbReference>
<dbReference type="PANTHER" id="PTHR10629:SF52">
    <property type="entry name" value="DNA (CYTOSINE-5)-METHYLTRANSFERASE 1"/>
    <property type="match status" value="1"/>
</dbReference>
<dbReference type="GO" id="GO:0032259">
    <property type="term" value="P:methylation"/>
    <property type="evidence" value="ECO:0007669"/>
    <property type="project" value="UniProtKB-KW"/>
</dbReference>
<evidence type="ECO:0000256" key="6">
    <source>
        <dbReference type="SAM" id="MobiDB-lite"/>
    </source>
</evidence>
<evidence type="ECO:0000313" key="7">
    <source>
        <dbReference type="EMBL" id="OCK85435.1"/>
    </source>
</evidence>
<dbReference type="PRINTS" id="PR00105">
    <property type="entry name" value="C5METTRFRASE"/>
</dbReference>
<dbReference type="Pfam" id="PF00145">
    <property type="entry name" value="DNA_methylase"/>
    <property type="match status" value="2"/>
</dbReference>
<dbReference type="EMBL" id="KV744819">
    <property type="protein sequence ID" value="OCK85435.1"/>
    <property type="molecule type" value="Genomic_DNA"/>
</dbReference>
<dbReference type="AlphaFoldDB" id="A0A8E2EK21"/>
<dbReference type="GO" id="GO:0003677">
    <property type="term" value="F:DNA binding"/>
    <property type="evidence" value="ECO:0007669"/>
    <property type="project" value="TreeGrafter"/>
</dbReference>
<dbReference type="PROSITE" id="PS51679">
    <property type="entry name" value="SAM_MT_C5"/>
    <property type="match status" value="1"/>
</dbReference>
<evidence type="ECO:0000313" key="8">
    <source>
        <dbReference type="Proteomes" id="UP000250266"/>
    </source>
</evidence>
<dbReference type="InterPro" id="IPR001525">
    <property type="entry name" value="C5_MeTfrase"/>
</dbReference>
<evidence type="ECO:0000256" key="3">
    <source>
        <dbReference type="ARBA" id="ARBA00022679"/>
    </source>
</evidence>
<dbReference type="OrthoDB" id="414133at2759"/>
<dbReference type="GO" id="GO:0044027">
    <property type="term" value="P:negative regulation of gene expression via chromosomal CpG island methylation"/>
    <property type="evidence" value="ECO:0007669"/>
    <property type="project" value="TreeGrafter"/>
</dbReference>
<feature type="region of interest" description="Disordered" evidence="6">
    <location>
        <begin position="181"/>
        <end position="214"/>
    </location>
</feature>
<gene>
    <name evidence="7" type="ORF">K432DRAFT_343193</name>
</gene>
<protein>
    <recommendedName>
        <fullName evidence="1">DNA (cytosine-5-)-methyltransferase</fullName>
        <ecNumber evidence="1">2.1.1.37</ecNumber>
    </recommendedName>
</protein>
<accession>A0A8E2EK21</accession>